<dbReference type="Proteomes" id="UP001620514">
    <property type="component" value="Unassembled WGS sequence"/>
</dbReference>
<sequence>MLSALLETLGALAVLVSLAINLRALFDRHRLPREPRQ</sequence>
<evidence type="ECO:0000313" key="1">
    <source>
        <dbReference type="EMBL" id="MFK4440742.1"/>
    </source>
</evidence>
<evidence type="ECO:0000313" key="2">
    <source>
        <dbReference type="Proteomes" id="UP001620514"/>
    </source>
</evidence>
<name>A0ABW8MFI6_9BURK</name>
<dbReference type="EMBL" id="JBIYDN010000002">
    <property type="protein sequence ID" value="MFK4440742.1"/>
    <property type="molecule type" value="Genomic_DNA"/>
</dbReference>
<organism evidence="1 2">
    <name type="scientific">Caballeronia udeis</name>
    <dbReference type="NCBI Taxonomy" id="1232866"/>
    <lineage>
        <taxon>Bacteria</taxon>
        <taxon>Pseudomonadati</taxon>
        <taxon>Pseudomonadota</taxon>
        <taxon>Betaproteobacteria</taxon>
        <taxon>Burkholderiales</taxon>
        <taxon>Burkholderiaceae</taxon>
        <taxon>Caballeronia</taxon>
    </lineage>
</organism>
<keyword evidence="2" id="KW-1185">Reference proteome</keyword>
<accession>A0ABW8MFI6</accession>
<proteinExistence type="predicted"/>
<reference evidence="1 2" key="1">
    <citation type="submission" date="2024-11" db="EMBL/GenBank/DDBJ databases">
        <title>Using genomics to understand microbial adaptation to soil warming.</title>
        <authorList>
            <person name="Deangelis K.M. PhD."/>
        </authorList>
    </citation>
    <scope>NUCLEOTIDE SEQUENCE [LARGE SCALE GENOMIC DNA]</scope>
    <source>
        <strain evidence="1 2">GAS97</strain>
    </source>
</reference>
<comment type="caution">
    <text evidence="1">The sequence shown here is derived from an EMBL/GenBank/DDBJ whole genome shotgun (WGS) entry which is preliminary data.</text>
</comment>
<gene>
    <name evidence="1" type="ORF">ABH943_000748</name>
</gene>
<protein>
    <submittedName>
        <fullName evidence="1">Uncharacterized protein</fullName>
    </submittedName>
</protein>